<comment type="catalytic activity">
    <reaction evidence="4">
        <text>(6S)-5-formyl-5,6,7,8-tetrahydrofolate + ATP = (6R)-5,10-methenyltetrahydrofolate + ADP + phosphate</text>
        <dbReference type="Rhea" id="RHEA:10488"/>
        <dbReference type="ChEBI" id="CHEBI:30616"/>
        <dbReference type="ChEBI" id="CHEBI:43474"/>
        <dbReference type="ChEBI" id="CHEBI:57455"/>
        <dbReference type="ChEBI" id="CHEBI:57457"/>
        <dbReference type="ChEBI" id="CHEBI:456216"/>
        <dbReference type="EC" id="6.3.3.2"/>
    </reaction>
</comment>
<protein>
    <recommendedName>
        <fullName evidence="4">5-formyltetrahydrofolate cyclo-ligase</fullName>
        <ecNumber evidence="4">6.3.3.2</ecNumber>
    </recommendedName>
</protein>
<evidence type="ECO:0000256" key="4">
    <source>
        <dbReference type="RuleBase" id="RU361279"/>
    </source>
</evidence>
<dbReference type="NCBIfam" id="TIGR02727">
    <property type="entry name" value="MTHFS_bact"/>
    <property type="match status" value="1"/>
</dbReference>
<dbReference type="InterPro" id="IPR037171">
    <property type="entry name" value="NagB/RpiA_transferase-like"/>
</dbReference>
<dbReference type="PANTHER" id="PTHR23407">
    <property type="entry name" value="ATPASE INHIBITOR/5-FORMYLTETRAHYDROFOLATE CYCLO-LIGASE"/>
    <property type="match status" value="1"/>
</dbReference>
<dbReference type="Proteomes" id="UP000188298">
    <property type="component" value="Chromosome"/>
</dbReference>
<evidence type="ECO:0000256" key="2">
    <source>
        <dbReference type="ARBA" id="ARBA00022741"/>
    </source>
</evidence>
<reference evidence="5 6" key="1">
    <citation type="submission" date="2017-02" db="EMBL/GenBank/DDBJ databases">
        <title>Whole genome sequencing of Helicobacter bilis strain AAQJH.</title>
        <authorList>
            <person name="Conlan S."/>
            <person name="Thomas P.J."/>
            <person name="Mullikin J."/>
            <person name="Palmore T.N."/>
            <person name="Frank K.M."/>
            <person name="Segre J.A."/>
        </authorList>
    </citation>
    <scope>NUCLEOTIDE SEQUENCE [LARGE SCALE GENOMIC DNA]</scope>
    <source>
        <strain evidence="5 6">AAQJH</strain>
    </source>
</reference>
<dbReference type="EMBL" id="CP019645">
    <property type="protein sequence ID" value="AQQ60059.1"/>
    <property type="molecule type" value="Genomic_DNA"/>
</dbReference>
<name>A0A1Q2LI53_9HELI</name>
<dbReference type="Gene3D" id="3.40.50.10420">
    <property type="entry name" value="NagB/RpiA/CoA transferase-like"/>
    <property type="match status" value="1"/>
</dbReference>
<sequence>MKKNLIAKKHTESIDSKTEFRTKIKAKMQKRFCIYDKLCAKNIYTHITSYKKPKTYKIKRNNKLFYIQSKAKECNVLLYIPLSTEVNITHILAKLKQDKKYQVFVPKLEKTSFNMVKYRFPLVKTHWRLYEPKTCKIYKNILIDIAIVPVLGVDKNMKRIGFGKGMYDRFYETLKVRPYSIFVSRLRHISSKSLCEWHDIQADIYVSAYK</sequence>
<evidence type="ECO:0000313" key="6">
    <source>
        <dbReference type="Proteomes" id="UP000188298"/>
    </source>
</evidence>
<proteinExistence type="inferred from homology"/>
<evidence type="ECO:0000256" key="3">
    <source>
        <dbReference type="ARBA" id="ARBA00022840"/>
    </source>
</evidence>
<comment type="cofactor">
    <cofactor evidence="4">
        <name>Mg(2+)</name>
        <dbReference type="ChEBI" id="CHEBI:18420"/>
    </cofactor>
</comment>
<dbReference type="GO" id="GO:0046872">
    <property type="term" value="F:metal ion binding"/>
    <property type="evidence" value="ECO:0007669"/>
    <property type="project" value="UniProtKB-KW"/>
</dbReference>
<dbReference type="GO" id="GO:0005524">
    <property type="term" value="F:ATP binding"/>
    <property type="evidence" value="ECO:0007669"/>
    <property type="project" value="UniProtKB-KW"/>
</dbReference>
<dbReference type="GO" id="GO:0035999">
    <property type="term" value="P:tetrahydrofolate interconversion"/>
    <property type="evidence" value="ECO:0007669"/>
    <property type="project" value="TreeGrafter"/>
</dbReference>
<dbReference type="AlphaFoldDB" id="A0A1Q2LI53"/>
<dbReference type="RefSeq" id="WP_077388967.1">
    <property type="nucleotide sequence ID" value="NZ_CP019645.1"/>
</dbReference>
<accession>A0A1Q2LI53</accession>
<evidence type="ECO:0000313" key="5">
    <source>
        <dbReference type="EMBL" id="AQQ60059.1"/>
    </source>
</evidence>
<comment type="similarity">
    <text evidence="1 4">Belongs to the 5-formyltetrahydrofolate cyclo-ligase family.</text>
</comment>
<dbReference type="InterPro" id="IPR024185">
    <property type="entry name" value="FTHF_cligase-like_sf"/>
</dbReference>
<keyword evidence="5" id="KW-0436">Ligase</keyword>
<keyword evidence="4" id="KW-0479">Metal-binding</keyword>
<organism evidence="5 6">
    <name type="scientific">Helicobacter bilis</name>
    <dbReference type="NCBI Taxonomy" id="37372"/>
    <lineage>
        <taxon>Bacteria</taxon>
        <taxon>Pseudomonadati</taxon>
        <taxon>Campylobacterota</taxon>
        <taxon>Epsilonproteobacteria</taxon>
        <taxon>Campylobacterales</taxon>
        <taxon>Helicobacteraceae</taxon>
        <taxon>Helicobacter</taxon>
    </lineage>
</organism>
<dbReference type="PANTHER" id="PTHR23407:SF1">
    <property type="entry name" value="5-FORMYLTETRAHYDROFOLATE CYCLO-LIGASE"/>
    <property type="match status" value="1"/>
</dbReference>
<dbReference type="Pfam" id="PF01812">
    <property type="entry name" value="5-FTHF_cyc-lig"/>
    <property type="match status" value="1"/>
</dbReference>
<keyword evidence="3 4" id="KW-0067">ATP-binding</keyword>
<dbReference type="GO" id="GO:0009396">
    <property type="term" value="P:folic acid-containing compound biosynthetic process"/>
    <property type="evidence" value="ECO:0007669"/>
    <property type="project" value="TreeGrafter"/>
</dbReference>
<dbReference type="SUPFAM" id="SSF100950">
    <property type="entry name" value="NagB/RpiA/CoA transferase-like"/>
    <property type="match status" value="1"/>
</dbReference>
<keyword evidence="2 4" id="KW-0547">Nucleotide-binding</keyword>
<dbReference type="KEGG" id="hbl:XJ32_08080"/>
<dbReference type="EC" id="6.3.3.2" evidence="4"/>
<dbReference type="InterPro" id="IPR002698">
    <property type="entry name" value="FTHF_cligase"/>
</dbReference>
<gene>
    <name evidence="5" type="ORF">XJ32_08080</name>
</gene>
<evidence type="ECO:0000256" key="1">
    <source>
        <dbReference type="ARBA" id="ARBA00010638"/>
    </source>
</evidence>
<keyword evidence="4" id="KW-0460">Magnesium</keyword>
<dbReference type="GO" id="GO:0030272">
    <property type="term" value="F:5-formyltetrahydrofolate cyclo-ligase activity"/>
    <property type="evidence" value="ECO:0007669"/>
    <property type="project" value="UniProtKB-EC"/>
</dbReference>